<evidence type="ECO:0000313" key="2">
    <source>
        <dbReference type="EMBL" id="TFK80091.1"/>
    </source>
</evidence>
<evidence type="ECO:0008006" key="4">
    <source>
        <dbReference type="Google" id="ProtNLM"/>
    </source>
</evidence>
<name>A0A5C3NS69_9APHY</name>
<dbReference type="AlphaFoldDB" id="A0A5C3NS69"/>
<keyword evidence="3" id="KW-1185">Reference proteome</keyword>
<evidence type="ECO:0000256" key="1">
    <source>
        <dbReference type="SAM" id="Phobius"/>
    </source>
</evidence>
<dbReference type="EMBL" id="ML211851">
    <property type="protein sequence ID" value="TFK80091.1"/>
    <property type="molecule type" value="Genomic_DNA"/>
</dbReference>
<dbReference type="Proteomes" id="UP000308197">
    <property type="component" value="Unassembled WGS sequence"/>
</dbReference>
<sequence>MCSTSNQLPPEVLLLIKNHVPVSDLRTHVCLYLSSPSFSSLYDSEPDANEFWELACWQCGIGRLPGEDSATLNWRLVAVECIQKDGFCKHSQCGEALLSYNRESMREVEKDIGELYEPVRITEDYEGGSVFAHRAFGGIRFRPGDEVGAFRHYELSEDAYLRTDKTPLDVEAERTYIKDHPLLARSFATFVPTSSIFLIDILGFLGFGLAHKLETWRPITVYDVLGMIHDVLDKDITVRNAADYVNLHQSCIEKLGWSVGTAFCKLRNLREILTVW</sequence>
<keyword evidence="1" id="KW-0812">Transmembrane</keyword>
<evidence type="ECO:0000313" key="3">
    <source>
        <dbReference type="Proteomes" id="UP000308197"/>
    </source>
</evidence>
<keyword evidence="1" id="KW-1133">Transmembrane helix</keyword>
<accession>A0A5C3NS69</accession>
<keyword evidence="1" id="KW-0472">Membrane</keyword>
<proteinExistence type="predicted"/>
<protein>
    <recommendedName>
        <fullName evidence="4">F-box domain-containing protein</fullName>
    </recommendedName>
</protein>
<feature type="transmembrane region" description="Helical" evidence="1">
    <location>
        <begin position="187"/>
        <end position="210"/>
    </location>
</feature>
<reference evidence="2 3" key="1">
    <citation type="journal article" date="2019" name="Nat. Ecol. Evol.">
        <title>Megaphylogeny resolves global patterns of mushroom evolution.</title>
        <authorList>
            <person name="Varga T."/>
            <person name="Krizsan K."/>
            <person name="Foldi C."/>
            <person name="Dima B."/>
            <person name="Sanchez-Garcia M."/>
            <person name="Sanchez-Ramirez S."/>
            <person name="Szollosi G.J."/>
            <person name="Szarkandi J.G."/>
            <person name="Papp V."/>
            <person name="Albert L."/>
            <person name="Andreopoulos W."/>
            <person name="Angelini C."/>
            <person name="Antonin V."/>
            <person name="Barry K.W."/>
            <person name="Bougher N.L."/>
            <person name="Buchanan P."/>
            <person name="Buyck B."/>
            <person name="Bense V."/>
            <person name="Catcheside P."/>
            <person name="Chovatia M."/>
            <person name="Cooper J."/>
            <person name="Damon W."/>
            <person name="Desjardin D."/>
            <person name="Finy P."/>
            <person name="Geml J."/>
            <person name="Haridas S."/>
            <person name="Hughes K."/>
            <person name="Justo A."/>
            <person name="Karasinski D."/>
            <person name="Kautmanova I."/>
            <person name="Kiss B."/>
            <person name="Kocsube S."/>
            <person name="Kotiranta H."/>
            <person name="LaButti K.M."/>
            <person name="Lechner B.E."/>
            <person name="Liimatainen K."/>
            <person name="Lipzen A."/>
            <person name="Lukacs Z."/>
            <person name="Mihaltcheva S."/>
            <person name="Morgado L.N."/>
            <person name="Niskanen T."/>
            <person name="Noordeloos M.E."/>
            <person name="Ohm R.A."/>
            <person name="Ortiz-Santana B."/>
            <person name="Ovrebo C."/>
            <person name="Racz N."/>
            <person name="Riley R."/>
            <person name="Savchenko A."/>
            <person name="Shiryaev A."/>
            <person name="Soop K."/>
            <person name="Spirin V."/>
            <person name="Szebenyi C."/>
            <person name="Tomsovsky M."/>
            <person name="Tulloss R.E."/>
            <person name="Uehling J."/>
            <person name="Grigoriev I.V."/>
            <person name="Vagvolgyi C."/>
            <person name="Papp T."/>
            <person name="Martin F.M."/>
            <person name="Miettinen O."/>
            <person name="Hibbett D.S."/>
            <person name="Nagy L.G."/>
        </authorList>
    </citation>
    <scope>NUCLEOTIDE SEQUENCE [LARGE SCALE GENOMIC DNA]</scope>
    <source>
        <strain evidence="2 3">HHB13444</strain>
    </source>
</reference>
<organism evidence="2 3">
    <name type="scientific">Polyporus arcularius HHB13444</name>
    <dbReference type="NCBI Taxonomy" id="1314778"/>
    <lineage>
        <taxon>Eukaryota</taxon>
        <taxon>Fungi</taxon>
        <taxon>Dikarya</taxon>
        <taxon>Basidiomycota</taxon>
        <taxon>Agaricomycotina</taxon>
        <taxon>Agaricomycetes</taxon>
        <taxon>Polyporales</taxon>
        <taxon>Polyporaceae</taxon>
        <taxon>Polyporus</taxon>
    </lineage>
</organism>
<gene>
    <name evidence="2" type="ORF">K466DRAFT_504500</name>
</gene>
<dbReference type="InParanoid" id="A0A5C3NS69"/>